<feature type="binding site" evidence="15">
    <location>
        <position position="271"/>
    </location>
    <ligand>
        <name>L-serine</name>
        <dbReference type="ChEBI" id="CHEBI:33384"/>
    </ligand>
</feature>
<dbReference type="STRING" id="261317.BCTU_203"/>
<dbReference type="Pfam" id="PF02403">
    <property type="entry name" value="Seryl_tRNA_N"/>
    <property type="match status" value="1"/>
</dbReference>
<dbReference type="PANTHER" id="PTHR43697:SF1">
    <property type="entry name" value="SERINE--TRNA LIGASE"/>
    <property type="match status" value="1"/>
</dbReference>
<evidence type="ECO:0000256" key="15">
    <source>
        <dbReference type="PIRSR" id="PIRSR001529-1"/>
    </source>
</evidence>
<evidence type="ECO:0000256" key="14">
    <source>
        <dbReference type="NCBIfam" id="TIGR00414"/>
    </source>
</evidence>
<feature type="binding site" evidence="15">
    <location>
        <position position="240"/>
    </location>
    <ligand>
        <name>L-serine</name>
        <dbReference type="ChEBI" id="CHEBI:33384"/>
    </ligand>
</feature>
<evidence type="ECO:0000256" key="8">
    <source>
        <dbReference type="ARBA" id="ARBA00022840"/>
    </source>
</evidence>
<keyword evidence="6" id="KW-0436">Ligase</keyword>
<evidence type="ECO:0000256" key="2">
    <source>
        <dbReference type="ARBA" id="ARBA00005045"/>
    </source>
</evidence>
<organism evidence="18 19">
    <name type="scientific">Buchnera aphidicola</name>
    <name type="common">Cinara tujafilina</name>
    <dbReference type="NCBI Taxonomy" id="261317"/>
    <lineage>
        <taxon>Bacteria</taxon>
        <taxon>Pseudomonadati</taxon>
        <taxon>Pseudomonadota</taxon>
        <taxon>Gammaproteobacteria</taxon>
        <taxon>Enterobacterales</taxon>
        <taxon>Erwiniaceae</taxon>
        <taxon>Buchnera</taxon>
    </lineage>
</organism>
<evidence type="ECO:0000256" key="16">
    <source>
        <dbReference type="PIRSR" id="PIRSR001529-2"/>
    </source>
</evidence>
<evidence type="ECO:0000256" key="13">
    <source>
        <dbReference type="ARBA" id="ARBA00048823"/>
    </source>
</evidence>
<dbReference type="PRINTS" id="PR00981">
    <property type="entry name" value="TRNASYNTHSER"/>
</dbReference>
<dbReference type="Gene3D" id="3.30.930.10">
    <property type="entry name" value="Bira Bifunctional Protein, Domain 2"/>
    <property type="match status" value="1"/>
</dbReference>
<comment type="similarity">
    <text evidence="3">Belongs to the class-II aminoacyl-tRNA synthetase family. Type-1 seryl-tRNA synthetase subfamily.</text>
</comment>
<dbReference type="eggNOG" id="COG0172">
    <property type="taxonomic scope" value="Bacteria"/>
</dbReference>
<dbReference type="EMBL" id="CP001817">
    <property type="protein sequence ID" value="AEH39788.1"/>
    <property type="molecule type" value="Genomic_DNA"/>
</dbReference>
<evidence type="ECO:0000256" key="5">
    <source>
        <dbReference type="ARBA" id="ARBA00022490"/>
    </source>
</evidence>
<feature type="binding site" evidence="15">
    <location>
        <position position="392"/>
    </location>
    <ligand>
        <name>L-serine</name>
        <dbReference type="ChEBI" id="CHEBI:33384"/>
    </ligand>
</feature>
<dbReference type="GO" id="GO:0005524">
    <property type="term" value="F:ATP binding"/>
    <property type="evidence" value="ECO:0007669"/>
    <property type="project" value="UniProtKB-KW"/>
</dbReference>
<dbReference type="InterPro" id="IPR015866">
    <property type="entry name" value="Ser-tRNA-synth_1_N"/>
</dbReference>
<dbReference type="InterPro" id="IPR006195">
    <property type="entry name" value="aa-tRNA-synth_II"/>
</dbReference>
<dbReference type="PROSITE" id="PS50862">
    <property type="entry name" value="AA_TRNA_LIGASE_II"/>
    <property type="match status" value="1"/>
</dbReference>
<dbReference type="EC" id="6.1.1.11" evidence="4 14"/>
<sequence length="435" mass="50953">MLDFNSMKHNYQYFYEQLKRRNFFLDIKKISKLENKRKKLQSDSESLQSEHKKLSQYILYKSKIYNNIDIFKNQLIASRNRLSVWKKKLKSIRDQMNFFLDQIPNIPSLDSPDGKNEKDNREVSLWGNIKKYNFSISNHIHIGQKIHGFDWKIASLISGSGYTVIKGKLAKLHRALGQFMLDIHIEKHGYQEVYVPNIVQEHCMYGTGQLPKFEKELFYVNTYHDDNKKINQKKYFLIPTAEVPLINLMQNKIILSKFLPIKYVSLSACFRAESAAYGKNKQGLIRNHQFEKVEIIQIVHPDKSEESFENLTKDAEHILKLLKLPYRKILLCTGDLGFSAKKTYDLEAWFPAQNCYREISSCSMIGDFQSRRIKARYRDEKKKKINFLHTLNGSGLAVGRTLAAILENFQCSDNKIIIPKVLRNPYMNGIKTLKF</sequence>
<proteinExistence type="inferred from homology"/>
<evidence type="ECO:0000313" key="19">
    <source>
        <dbReference type="Proteomes" id="UP000006811"/>
    </source>
</evidence>
<evidence type="ECO:0000256" key="4">
    <source>
        <dbReference type="ARBA" id="ARBA00012840"/>
    </source>
</evidence>
<dbReference type="GO" id="GO:0005737">
    <property type="term" value="C:cytoplasm"/>
    <property type="evidence" value="ECO:0007669"/>
    <property type="project" value="UniProtKB-SubCell"/>
</dbReference>
<dbReference type="InterPro" id="IPR002317">
    <property type="entry name" value="Ser-tRNA-ligase_type_1"/>
</dbReference>
<evidence type="ECO:0000256" key="3">
    <source>
        <dbReference type="ARBA" id="ARBA00010728"/>
    </source>
</evidence>
<evidence type="ECO:0000259" key="17">
    <source>
        <dbReference type="PROSITE" id="PS50862"/>
    </source>
</evidence>
<evidence type="ECO:0000256" key="6">
    <source>
        <dbReference type="ARBA" id="ARBA00022598"/>
    </source>
</evidence>
<protein>
    <recommendedName>
        <fullName evidence="11 14">Serine--tRNA ligase</fullName>
        <ecNumber evidence="4 14">6.1.1.11</ecNumber>
    </recommendedName>
</protein>
<comment type="catalytic activity">
    <reaction evidence="13">
        <text>tRNA(Ser) + L-serine + ATP = L-seryl-tRNA(Ser) + AMP + diphosphate + H(+)</text>
        <dbReference type="Rhea" id="RHEA:12292"/>
        <dbReference type="Rhea" id="RHEA-COMP:9669"/>
        <dbReference type="Rhea" id="RHEA-COMP:9703"/>
        <dbReference type="ChEBI" id="CHEBI:15378"/>
        <dbReference type="ChEBI" id="CHEBI:30616"/>
        <dbReference type="ChEBI" id="CHEBI:33019"/>
        <dbReference type="ChEBI" id="CHEBI:33384"/>
        <dbReference type="ChEBI" id="CHEBI:78442"/>
        <dbReference type="ChEBI" id="CHEBI:78533"/>
        <dbReference type="ChEBI" id="CHEBI:456215"/>
        <dbReference type="EC" id="6.1.1.11"/>
    </reaction>
</comment>
<feature type="binding site" evidence="16">
    <location>
        <begin position="271"/>
        <end position="273"/>
    </location>
    <ligand>
        <name>ATP</name>
        <dbReference type="ChEBI" id="CHEBI:30616"/>
    </ligand>
</feature>
<gene>
    <name evidence="18" type="primary">serS</name>
    <name evidence="18" type="ORF">BCTU_203</name>
</gene>
<dbReference type="Gene3D" id="1.10.287.40">
    <property type="entry name" value="Serine-tRNA synthetase, tRNA binding domain"/>
    <property type="match status" value="1"/>
</dbReference>
<keyword evidence="9" id="KW-0648">Protein biosynthesis</keyword>
<evidence type="ECO:0000256" key="9">
    <source>
        <dbReference type="ARBA" id="ARBA00022917"/>
    </source>
</evidence>
<name>F7WZC6_9GAMM</name>
<evidence type="ECO:0000256" key="10">
    <source>
        <dbReference type="ARBA" id="ARBA00023146"/>
    </source>
</evidence>
<dbReference type="InterPro" id="IPR042103">
    <property type="entry name" value="SerRS_1_N_sf"/>
</dbReference>
<dbReference type="AlphaFoldDB" id="F7WZC6"/>
<keyword evidence="10 18" id="KW-0030">Aminoacyl-tRNA synthetase</keyword>
<keyword evidence="7" id="KW-0547">Nucleotide-binding</keyword>
<dbReference type="Proteomes" id="UP000006811">
    <property type="component" value="Chromosome"/>
</dbReference>
<evidence type="ECO:0000256" key="1">
    <source>
        <dbReference type="ARBA" id="ARBA00004496"/>
    </source>
</evidence>
<dbReference type="SUPFAM" id="SSF55681">
    <property type="entry name" value="Class II aaRS and biotin synthetases"/>
    <property type="match status" value="1"/>
</dbReference>
<dbReference type="NCBIfam" id="TIGR00414">
    <property type="entry name" value="serS"/>
    <property type="match status" value="1"/>
</dbReference>
<comment type="catalytic activity">
    <reaction evidence="12">
        <text>tRNA(Sec) + L-serine + ATP = L-seryl-tRNA(Sec) + AMP + diphosphate + H(+)</text>
        <dbReference type="Rhea" id="RHEA:42580"/>
        <dbReference type="Rhea" id="RHEA-COMP:9742"/>
        <dbReference type="Rhea" id="RHEA-COMP:10128"/>
        <dbReference type="ChEBI" id="CHEBI:15378"/>
        <dbReference type="ChEBI" id="CHEBI:30616"/>
        <dbReference type="ChEBI" id="CHEBI:33019"/>
        <dbReference type="ChEBI" id="CHEBI:33384"/>
        <dbReference type="ChEBI" id="CHEBI:78442"/>
        <dbReference type="ChEBI" id="CHEBI:78533"/>
        <dbReference type="ChEBI" id="CHEBI:456215"/>
        <dbReference type="EC" id="6.1.1.11"/>
    </reaction>
</comment>
<keyword evidence="19" id="KW-1185">Reference proteome</keyword>
<dbReference type="CDD" id="cd00770">
    <property type="entry name" value="SerRS_core"/>
    <property type="match status" value="1"/>
</dbReference>
<dbReference type="OrthoDB" id="9804647at2"/>
<evidence type="ECO:0000256" key="11">
    <source>
        <dbReference type="ARBA" id="ARBA00039158"/>
    </source>
</evidence>
<keyword evidence="5" id="KW-0963">Cytoplasm</keyword>
<comment type="subcellular location">
    <subcellularLocation>
        <location evidence="1">Cytoplasm</location>
    </subcellularLocation>
</comment>
<feature type="domain" description="Aminoacyl-transfer RNA synthetases class-II family profile" evidence="17">
    <location>
        <begin position="171"/>
        <end position="419"/>
    </location>
</feature>
<dbReference type="InterPro" id="IPR033729">
    <property type="entry name" value="SerRS_core"/>
</dbReference>
<dbReference type="GO" id="GO:0006434">
    <property type="term" value="P:seryl-tRNA aminoacylation"/>
    <property type="evidence" value="ECO:0007669"/>
    <property type="project" value="UniProtKB-UniRule"/>
</dbReference>
<dbReference type="HOGENOM" id="CLU_023797_1_1_6"/>
<feature type="binding site" evidence="16">
    <location>
        <begin position="358"/>
        <end position="361"/>
    </location>
    <ligand>
        <name>ATP</name>
        <dbReference type="ChEBI" id="CHEBI:30616"/>
    </ligand>
</feature>
<keyword evidence="8 16" id="KW-0067">ATP-binding</keyword>
<dbReference type="InterPro" id="IPR045864">
    <property type="entry name" value="aa-tRNA-synth_II/BPL/LPL"/>
</dbReference>
<accession>F7WZC6</accession>
<dbReference type="GO" id="GO:0004828">
    <property type="term" value="F:serine-tRNA ligase activity"/>
    <property type="evidence" value="ECO:0007669"/>
    <property type="project" value="UniProtKB-UniRule"/>
</dbReference>
<dbReference type="Pfam" id="PF00587">
    <property type="entry name" value="tRNA-synt_2b"/>
    <property type="match status" value="1"/>
</dbReference>
<dbReference type="PIRSF" id="PIRSF001529">
    <property type="entry name" value="Ser-tRNA-synth_IIa"/>
    <property type="match status" value="1"/>
</dbReference>
<dbReference type="InterPro" id="IPR010978">
    <property type="entry name" value="tRNA-bd_arm"/>
</dbReference>
<reference evidence="18 19" key="1">
    <citation type="journal article" date="2011" name="Appl. Environ. Microbiol.">
        <title>The genome of Buchnera aphidicola from the aphid Cinara tujafilina provides new clues about the evolutionary history of metabolic losses in bacterial endosymbionts.</title>
        <authorList>
            <person name="Lamelas A."/>
            <person name="Gosalbes M.J."/>
            <person name="Moya A."/>
            <person name="Latorre A."/>
        </authorList>
    </citation>
    <scope>NUCLEOTIDE SEQUENCE [LARGE SCALE GENOMIC DNA]</scope>
    <source>
        <strain evidence="19">Cinara tujafilina</strain>
    </source>
</reference>
<evidence type="ECO:0000256" key="7">
    <source>
        <dbReference type="ARBA" id="ARBA00022741"/>
    </source>
</evidence>
<dbReference type="PANTHER" id="PTHR43697">
    <property type="entry name" value="SERYL-TRNA SYNTHETASE"/>
    <property type="match status" value="1"/>
</dbReference>
<dbReference type="InterPro" id="IPR002314">
    <property type="entry name" value="aa-tRNA-synt_IIb"/>
</dbReference>
<comment type="pathway">
    <text evidence="2">Aminoacyl-tRNA biosynthesis; selenocysteinyl-tRNA(Sec) biosynthesis; L-seryl-tRNA(Sec) from L-serine and tRNA(Sec): step 1/1.</text>
</comment>
<evidence type="ECO:0000313" key="18">
    <source>
        <dbReference type="EMBL" id="AEH39788.1"/>
    </source>
</evidence>
<dbReference type="SUPFAM" id="SSF46589">
    <property type="entry name" value="tRNA-binding arm"/>
    <property type="match status" value="1"/>
</dbReference>
<feature type="binding site" evidence="15">
    <location>
        <position position="294"/>
    </location>
    <ligand>
        <name>L-serine</name>
        <dbReference type="ChEBI" id="CHEBI:33384"/>
    </ligand>
</feature>
<evidence type="ECO:0000256" key="12">
    <source>
        <dbReference type="ARBA" id="ARBA00047929"/>
    </source>
</evidence>
<dbReference type="KEGG" id="baj:BCTU_203"/>